<dbReference type="EnsemblMetazoa" id="XM_011685145">
    <property type="protein sequence ID" value="XP_011683447"/>
    <property type="gene ID" value="LOC100893175"/>
</dbReference>
<dbReference type="InterPro" id="IPR052813">
    <property type="entry name" value="CMIP"/>
</dbReference>
<evidence type="ECO:0000259" key="4">
    <source>
        <dbReference type="PROSITE" id="PS50837"/>
    </source>
</evidence>
<reference evidence="5" key="2">
    <citation type="submission" date="2021-01" db="UniProtKB">
        <authorList>
            <consortium name="EnsemblMetazoa"/>
        </authorList>
    </citation>
    <scope>IDENTIFICATION</scope>
</reference>
<dbReference type="Gene3D" id="1.10.533.10">
    <property type="entry name" value="Death Domain, Fas"/>
    <property type="match status" value="1"/>
</dbReference>
<dbReference type="InterPro" id="IPR011029">
    <property type="entry name" value="DEATH-like_dom_sf"/>
</dbReference>
<dbReference type="RefSeq" id="XP_011683447.2">
    <property type="nucleotide sequence ID" value="XM_011685145.2"/>
</dbReference>
<accession>A0A7M7HPE8</accession>
<dbReference type="SUPFAM" id="SSF52047">
    <property type="entry name" value="RNI-like"/>
    <property type="match status" value="1"/>
</dbReference>
<organism evidence="5 6">
    <name type="scientific">Strongylocentrotus purpuratus</name>
    <name type="common">Purple sea urchin</name>
    <dbReference type="NCBI Taxonomy" id="7668"/>
    <lineage>
        <taxon>Eukaryota</taxon>
        <taxon>Metazoa</taxon>
        <taxon>Echinodermata</taxon>
        <taxon>Eleutherozoa</taxon>
        <taxon>Echinozoa</taxon>
        <taxon>Echinoidea</taxon>
        <taxon>Euechinoidea</taxon>
        <taxon>Echinacea</taxon>
        <taxon>Camarodonta</taxon>
        <taxon>Echinidea</taxon>
        <taxon>Strongylocentrotidae</taxon>
        <taxon>Strongylocentrotus</taxon>
    </lineage>
</organism>
<keyword evidence="6" id="KW-1185">Reference proteome</keyword>
<dbReference type="Pfam" id="PF05729">
    <property type="entry name" value="NACHT"/>
    <property type="match status" value="1"/>
</dbReference>
<dbReference type="PANTHER" id="PTHR25480">
    <property type="entry name" value="LEUCINE-RICH REPEAT-CONTAINING PROTEIN 73"/>
    <property type="match status" value="1"/>
</dbReference>
<feature type="compositionally biased region" description="Polar residues" evidence="3">
    <location>
        <begin position="1"/>
        <end position="15"/>
    </location>
</feature>
<feature type="domain" description="NACHT" evidence="4">
    <location>
        <begin position="206"/>
        <end position="330"/>
    </location>
</feature>
<evidence type="ECO:0000313" key="6">
    <source>
        <dbReference type="Proteomes" id="UP000007110"/>
    </source>
</evidence>
<dbReference type="Gene3D" id="3.80.10.10">
    <property type="entry name" value="Ribonuclease Inhibitor"/>
    <property type="match status" value="1"/>
</dbReference>
<dbReference type="InterPro" id="IPR027417">
    <property type="entry name" value="P-loop_NTPase"/>
</dbReference>
<name>A0A7M7HPE8_STRPU</name>
<protein>
    <recommendedName>
        <fullName evidence="4">NACHT domain-containing protein</fullName>
    </recommendedName>
</protein>
<dbReference type="PANTHER" id="PTHR25480:SF0">
    <property type="entry name" value="C-MAF-INDUCING PROTEIN"/>
    <property type="match status" value="1"/>
</dbReference>
<evidence type="ECO:0000256" key="1">
    <source>
        <dbReference type="ARBA" id="ARBA00022741"/>
    </source>
</evidence>
<dbReference type="Proteomes" id="UP000007110">
    <property type="component" value="Unassembled WGS sequence"/>
</dbReference>
<dbReference type="InParanoid" id="A0A7M7HPE8"/>
<dbReference type="InterPro" id="IPR007111">
    <property type="entry name" value="NACHT_NTPase"/>
</dbReference>
<evidence type="ECO:0000313" key="5">
    <source>
        <dbReference type="EnsemblMetazoa" id="XP_011683447"/>
    </source>
</evidence>
<dbReference type="GeneID" id="100893175"/>
<evidence type="ECO:0000256" key="3">
    <source>
        <dbReference type="SAM" id="MobiDB-lite"/>
    </source>
</evidence>
<dbReference type="InterPro" id="IPR032675">
    <property type="entry name" value="LRR_dom_sf"/>
</dbReference>
<dbReference type="Gene3D" id="3.40.50.300">
    <property type="entry name" value="P-loop containing nucleotide triphosphate hydrolases"/>
    <property type="match status" value="1"/>
</dbReference>
<evidence type="ECO:0000256" key="2">
    <source>
        <dbReference type="ARBA" id="ARBA00022840"/>
    </source>
</evidence>
<sequence>MDGLSTSDLAENSRSGPAMTKLPLQLGDDFLAMLASDIETEEQAETLGRALGFKQAQINRFMATNRMGNQVTCAGTRQMLFAWRQGVSPSDQPARLRDSLFEASLVSLAEAYFGKTKHTSDPKSRPLLPMFSFDYCLQTLKDHYKTVLCQIQRRPWDPNDFADLKHLFTDISLFKFDRSTGQVEKTPLEGSVNGIFGTQIDGQFPKRMLLTAPGGHGKTCTVSKLAYDWVHQTDGSPMKGMKALFVLKLREVEESMDLGEAIISQLLGDVPGVTSESVENFLETHQESCALIFDGYDEFKGSIKSTITSLTKVLRNKKFKNCRVLVTTRPYLEGDFIQGELSRTYTKMSIEGFTPDSSVEFIRRYFKARSNSNSGEELVKYLSHNSFLDSLIRVPLFCTMVCHLYEVEALSNANSITSLFDNINQFLLQHALAKEAPPLLPNKVTVEDVLHDLGKFAYDGLQSDCRKLVFQVEEFKNYRDAYATGIKMGILSASRIAVKHLVSRQTSKTSVEFFHKLEQEYCASVYMRRLGLVGESRFSKIRGPSKLDLLLARNVNTVAKTLEFENVLCFIAGASGPACLAVFRHIANQVKDFVLFYKCRLVLRCLLEADESYVDDRVTSALRKCFWDGKLDLYPLTDVIMIGLERLPCAAKTAITSVSLCSTHLSIAMTTRLWVCLASFDNLHNLYLNNASVNLASGQSLPCLQFVRRLEAWSLREETFSHLTRCLPAVKDLEVWIGNDDNVDQAMERINRSLRQIGHTLRWVEINGLLNINGSTVSKATCEEFARTVQQNSTQLETLCMVEIKTEDEGLVEIVQSCKGVGTLKELRIKCDEHLNKDTLYTFLDDIGTRMESFDGFRNKRCKCMRVIVKHPDDSILNWKVRR</sequence>
<reference evidence="6" key="1">
    <citation type="submission" date="2015-02" db="EMBL/GenBank/DDBJ databases">
        <title>Genome sequencing for Strongylocentrotus purpuratus.</title>
        <authorList>
            <person name="Murali S."/>
            <person name="Liu Y."/>
            <person name="Vee V."/>
            <person name="English A."/>
            <person name="Wang M."/>
            <person name="Skinner E."/>
            <person name="Han Y."/>
            <person name="Muzny D.M."/>
            <person name="Worley K.C."/>
            <person name="Gibbs R.A."/>
        </authorList>
    </citation>
    <scope>NUCLEOTIDE SEQUENCE</scope>
</reference>
<dbReference type="PROSITE" id="PS50837">
    <property type="entry name" value="NACHT"/>
    <property type="match status" value="1"/>
</dbReference>
<dbReference type="AlphaFoldDB" id="A0A7M7HPE8"/>
<feature type="region of interest" description="Disordered" evidence="3">
    <location>
        <begin position="1"/>
        <end position="21"/>
    </location>
</feature>
<proteinExistence type="predicted"/>
<dbReference type="SUPFAM" id="SSF52540">
    <property type="entry name" value="P-loop containing nucleoside triphosphate hydrolases"/>
    <property type="match status" value="1"/>
</dbReference>
<dbReference type="SUPFAM" id="SSF47986">
    <property type="entry name" value="DEATH domain"/>
    <property type="match status" value="1"/>
</dbReference>
<dbReference type="GO" id="GO:0005524">
    <property type="term" value="F:ATP binding"/>
    <property type="evidence" value="ECO:0007669"/>
    <property type="project" value="UniProtKB-KW"/>
</dbReference>
<keyword evidence="2" id="KW-0067">ATP-binding</keyword>
<dbReference type="OMA" id="LCMVEIK"/>
<dbReference type="CDD" id="cd01670">
    <property type="entry name" value="Death"/>
    <property type="match status" value="1"/>
</dbReference>
<dbReference type="OrthoDB" id="120976at2759"/>
<keyword evidence="1" id="KW-0547">Nucleotide-binding</keyword>
<dbReference type="KEGG" id="spu:100893175"/>